<proteinExistence type="predicted"/>
<evidence type="ECO:0000313" key="2">
    <source>
        <dbReference type="EMBL" id="CAD9808291.1"/>
    </source>
</evidence>
<reference evidence="2" key="1">
    <citation type="submission" date="2021-01" db="EMBL/GenBank/DDBJ databases">
        <authorList>
            <person name="Corre E."/>
            <person name="Pelletier E."/>
            <person name="Niang G."/>
            <person name="Scheremetjew M."/>
            <person name="Finn R."/>
            <person name="Kale V."/>
            <person name="Holt S."/>
            <person name="Cochrane G."/>
            <person name="Meng A."/>
            <person name="Brown T."/>
            <person name="Cohen L."/>
        </authorList>
    </citation>
    <scope>NUCLEOTIDE SEQUENCE</scope>
    <source>
        <strain evidence="2">CCMP2084</strain>
    </source>
</reference>
<organism evidence="2">
    <name type="scientific">Attheya septentrionalis</name>
    <dbReference type="NCBI Taxonomy" id="420275"/>
    <lineage>
        <taxon>Eukaryota</taxon>
        <taxon>Sar</taxon>
        <taxon>Stramenopiles</taxon>
        <taxon>Ochrophyta</taxon>
        <taxon>Bacillariophyta</taxon>
        <taxon>Coscinodiscophyceae</taxon>
        <taxon>Chaetocerotophycidae</taxon>
        <taxon>Chaetocerotales</taxon>
        <taxon>Attheyaceae</taxon>
        <taxon>Attheya</taxon>
    </lineage>
</organism>
<dbReference type="AlphaFoldDB" id="A0A7S2U4K5"/>
<dbReference type="EMBL" id="HBHQ01000178">
    <property type="protein sequence ID" value="CAD9808291.1"/>
    <property type="molecule type" value="Transcribed_RNA"/>
</dbReference>
<accession>A0A7S2U4K5</accession>
<name>A0A7S2U4K5_9STRA</name>
<sequence>MLDKILTTCCADLPINMFKGEEDEVEEKKPMKIHSNSKPVPKKTSRSMPVMSSKFKGKATKYEDAFWDDLPSTIREAATVLGFDKESWDNYGWPESEEKSWEDLTPIERNAAETLGYDITSWDTKYSDKNWADVPKNVKEAAMSVGFTQELWDNDSWPEGLNKDWDDLTPAEQKAVMVLGYNKWAWE</sequence>
<protein>
    <submittedName>
        <fullName evidence="2">Uncharacterized protein</fullName>
    </submittedName>
</protein>
<gene>
    <name evidence="2" type="ORF">ASEP1449_LOCUS113</name>
</gene>
<feature type="region of interest" description="Disordered" evidence="1">
    <location>
        <begin position="23"/>
        <end position="49"/>
    </location>
</feature>
<evidence type="ECO:0000256" key="1">
    <source>
        <dbReference type="SAM" id="MobiDB-lite"/>
    </source>
</evidence>